<keyword evidence="2" id="KW-1185">Reference proteome</keyword>
<dbReference type="AlphaFoldDB" id="A0AAN9D698"/>
<proteinExistence type="predicted"/>
<gene>
    <name evidence="1" type="ORF">R3I93_008341</name>
</gene>
<evidence type="ECO:0000313" key="1">
    <source>
        <dbReference type="EMBL" id="KAK7160650.1"/>
    </source>
</evidence>
<sequence>MRTTPLAQQLFWSWRGSDLKLWSAEAGAIRGIARLRELLDEREKDSHNRESNC</sequence>
<dbReference type="EMBL" id="JAYKXH010000008">
    <property type="protein sequence ID" value="KAK7160650.1"/>
    <property type="molecule type" value="Genomic_DNA"/>
</dbReference>
<name>A0AAN9D698_9TELE</name>
<organism evidence="1 2">
    <name type="scientific">Phoxinus phoxinus</name>
    <name type="common">Eurasian minnow</name>
    <dbReference type="NCBI Taxonomy" id="58324"/>
    <lineage>
        <taxon>Eukaryota</taxon>
        <taxon>Metazoa</taxon>
        <taxon>Chordata</taxon>
        <taxon>Craniata</taxon>
        <taxon>Vertebrata</taxon>
        <taxon>Euteleostomi</taxon>
        <taxon>Actinopterygii</taxon>
        <taxon>Neopterygii</taxon>
        <taxon>Teleostei</taxon>
        <taxon>Ostariophysi</taxon>
        <taxon>Cypriniformes</taxon>
        <taxon>Leuciscidae</taxon>
        <taxon>Phoxininae</taxon>
        <taxon>Phoxinus</taxon>
    </lineage>
</organism>
<accession>A0AAN9D698</accession>
<dbReference type="Proteomes" id="UP001364617">
    <property type="component" value="Unassembled WGS sequence"/>
</dbReference>
<evidence type="ECO:0000313" key="2">
    <source>
        <dbReference type="Proteomes" id="UP001364617"/>
    </source>
</evidence>
<protein>
    <submittedName>
        <fullName evidence="1">Uncharacterized protein</fullName>
    </submittedName>
</protein>
<reference evidence="1 2" key="1">
    <citation type="submission" date="2024-02" db="EMBL/GenBank/DDBJ databases">
        <title>Chromosome-level genome assembly of the Eurasian Minnow (Phoxinus phoxinus).</title>
        <authorList>
            <person name="Oriowo T.O."/>
            <person name="Martin S."/>
            <person name="Stange M."/>
            <person name="Chrysostomakis Y."/>
            <person name="Brown T."/>
            <person name="Winkler S."/>
            <person name="Kukowka S."/>
            <person name="Myers E.W."/>
            <person name="Bohne A."/>
        </authorList>
    </citation>
    <scope>NUCLEOTIDE SEQUENCE [LARGE SCALE GENOMIC DNA]</scope>
    <source>
        <strain evidence="1">ZFMK-TIS-60720</strain>
        <tissue evidence="1">Whole Organism</tissue>
    </source>
</reference>
<comment type="caution">
    <text evidence="1">The sequence shown here is derived from an EMBL/GenBank/DDBJ whole genome shotgun (WGS) entry which is preliminary data.</text>
</comment>